<dbReference type="Proteomes" id="UP000028999">
    <property type="component" value="Unassembled WGS sequence"/>
</dbReference>
<proteinExistence type="predicted"/>
<dbReference type="InterPro" id="IPR013201">
    <property type="entry name" value="Prot_inhib_I29"/>
</dbReference>
<dbReference type="EMBL" id="LK032047">
    <property type="protein sequence ID" value="CDY14798.1"/>
    <property type="molecule type" value="Genomic_DNA"/>
</dbReference>
<dbReference type="InterPro" id="IPR038765">
    <property type="entry name" value="Papain-like_cys_pep_sf"/>
</dbReference>
<organism evidence="4 5">
    <name type="scientific">Brassica napus</name>
    <name type="common">Rape</name>
    <dbReference type="NCBI Taxonomy" id="3708"/>
    <lineage>
        <taxon>Eukaryota</taxon>
        <taxon>Viridiplantae</taxon>
        <taxon>Streptophyta</taxon>
        <taxon>Embryophyta</taxon>
        <taxon>Tracheophyta</taxon>
        <taxon>Spermatophyta</taxon>
        <taxon>Magnoliopsida</taxon>
        <taxon>eudicotyledons</taxon>
        <taxon>Gunneridae</taxon>
        <taxon>Pentapetalae</taxon>
        <taxon>rosids</taxon>
        <taxon>malvids</taxon>
        <taxon>Brassicales</taxon>
        <taxon>Brassicaceae</taxon>
        <taxon>Brassiceae</taxon>
        <taxon>Brassica</taxon>
    </lineage>
</organism>
<feature type="signal peptide" evidence="1">
    <location>
        <begin position="1"/>
        <end position="20"/>
    </location>
</feature>
<feature type="domain" description="Cathepsin propeptide inhibitor" evidence="2">
    <location>
        <begin position="51"/>
        <end position="107"/>
    </location>
</feature>
<evidence type="ECO:0000313" key="5">
    <source>
        <dbReference type="Proteomes" id="UP000028999"/>
    </source>
</evidence>
<dbReference type="Gramene" id="CDY14798">
    <property type="protein sequence ID" value="CDY14798"/>
    <property type="gene ID" value="GSBRNA2T00084667001"/>
</dbReference>
<keyword evidence="5" id="KW-1185">Reference proteome</keyword>
<sequence>MDRLKLSLSVFALLFNVVSASSDGNEGDDLVINQVVDGGAEPNVLSSEDHFSLFKKRFGKVYASREEHDYRFSVFKSNLRRARRHQKLDPSARHGVTQFSDLRKGGFAEYFFRHEAKRMMIP</sequence>
<dbReference type="Proteomes" id="UP001295469">
    <property type="component" value="Chromosome C04"/>
</dbReference>
<dbReference type="AlphaFoldDB" id="A0A078FR46"/>
<feature type="chain" id="PRO_5040561056" evidence="1">
    <location>
        <begin position="21"/>
        <end position="122"/>
    </location>
</feature>
<name>A0A078FR46_BRANA</name>
<accession>A0A078FR46</accession>
<dbReference type="PaxDb" id="3708-A0A078FR46"/>
<evidence type="ECO:0000259" key="2">
    <source>
        <dbReference type="SMART" id="SM00848"/>
    </source>
</evidence>
<dbReference type="EMBL" id="HG994368">
    <property type="protein sequence ID" value="CAF1871083.1"/>
    <property type="molecule type" value="Genomic_DNA"/>
</dbReference>
<evidence type="ECO:0000256" key="1">
    <source>
        <dbReference type="SAM" id="SignalP"/>
    </source>
</evidence>
<keyword evidence="1" id="KW-0732">Signal</keyword>
<dbReference type="Pfam" id="PF08246">
    <property type="entry name" value="Inhibitor_I29"/>
    <property type="match status" value="1"/>
</dbReference>
<gene>
    <name evidence="4" type="primary">BnaC04g47950D</name>
    <name evidence="3" type="ORF">DARMORV10_C04P69320.1</name>
    <name evidence="4" type="ORF">GSBRNA2T00084667001</name>
</gene>
<reference evidence="3" key="3">
    <citation type="submission" date="2021-01" db="EMBL/GenBank/DDBJ databases">
        <authorList>
            <consortium name="Genoscope - CEA"/>
            <person name="William W."/>
        </authorList>
    </citation>
    <scope>NUCLEOTIDE SEQUENCE</scope>
</reference>
<dbReference type="OMA" id="FAEYFFR"/>
<dbReference type="STRING" id="3708.A0A078FR46"/>
<evidence type="ECO:0000313" key="4">
    <source>
        <dbReference type="EMBL" id="CDY14798.1"/>
    </source>
</evidence>
<dbReference type="Gene3D" id="1.10.287.2250">
    <property type="match status" value="1"/>
</dbReference>
<dbReference type="SUPFAM" id="SSF54001">
    <property type="entry name" value="Cysteine proteinases"/>
    <property type="match status" value="1"/>
</dbReference>
<protein>
    <submittedName>
        <fullName evidence="3">(rape) hypothetical protein</fullName>
    </submittedName>
    <submittedName>
        <fullName evidence="4">BnaC04g47950D protein</fullName>
    </submittedName>
</protein>
<dbReference type="SMART" id="SM00848">
    <property type="entry name" value="Inhibitor_I29"/>
    <property type="match status" value="1"/>
</dbReference>
<evidence type="ECO:0000313" key="3">
    <source>
        <dbReference type="EMBL" id="CAF1871083.1"/>
    </source>
</evidence>
<reference evidence="4 5" key="1">
    <citation type="journal article" date="2014" name="Science">
        <title>Plant genetics. Early allopolyploid evolution in the post-Neolithic Brassica napus oilseed genome.</title>
        <authorList>
            <person name="Chalhoub B."/>
            <person name="Denoeud F."/>
            <person name="Liu S."/>
            <person name="Parkin I.A."/>
            <person name="Tang H."/>
            <person name="Wang X."/>
            <person name="Chiquet J."/>
            <person name="Belcram H."/>
            <person name="Tong C."/>
            <person name="Samans B."/>
            <person name="Correa M."/>
            <person name="Da Silva C."/>
            <person name="Just J."/>
            <person name="Falentin C."/>
            <person name="Koh C.S."/>
            <person name="Le Clainche I."/>
            <person name="Bernard M."/>
            <person name="Bento P."/>
            <person name="Noel B."/>
            <person name="Labadie K."/>
            <person name="Alberti A."/>
            <person name="Charles M."/>
            <person name="Arnaud D."/>
            <person name="Guo H."/>
            <person name="Daviaud C."/>
            <person name="Alamery S."/>
            <person name="Jabbari K."/>
            <person name="Zhao M."/>
            <person name="Edger P.P."/>
            <person name="Chelaifa H."/>
            <person name="Tack D."/>
            <person name="Lassalle G."/>
            <person name="Mestiri I."/>
            <person name="Schnel N."/>
            <person name="Le Paslier M.C."/>
            <person name="Fan G."/>
            <person name="Renault V."/>
            <person name="Bayer P.E."/>
            <person name="Golicz A.A."/>
            <person name="Manoli S."/>
            <person name="Lee T.H."/>
            <person name="Thi V.H."/>
            <person name="Chalabi S."/>
            <person name="Hu Q."/>
            <person name="Fan C."/>
            <person name="Tollenaere R."/>
            <person name="Lu Y."/>
            <person name="Battail C."/>
            <person name="Shen J."/>
            <person name="Sidebottom C.H."/>
            <person name="Wang X."/>
            <person name="Canaguier A."/>
            <person name="Chauveau A."/>
            <person name="Berard A."/>
            <person name="Deniot G."/>
            <person name="Guan M."/>
            <person name="Liu Z."/>
            <person name="Sun F."/>
            <person name="Lim Y.P."/>
            <person name="Lyons E."/>
            <person name="Town C.D."/>
            <person name="Bancroft I."/>
            <person name="Wang X."/>
            <person name="Meng J."/>
            <person name="Ma J."/>
            <person name="Pires J.C."/>
            <person name="King G.J."/>
            <person name="Brunel D."/>
            <person name="Delourme R."/>
            <person name="Renard M."/>
            <person name="Aury J.M."/>
            <person name="Adams K.L."/>
            <person name="Batley J."/>
            <person name="Snowdon R.J."/>
            <person name="Tost J."/>
            <person name="Edwards D."/>
            <person name="Zhou Y."/>
            <person name="Hua W."/>
            <person name="Sharpe A.G."/>
            <person name="Paterson A.H."/>
            <person name="Guan C."/>
            <person name="Wincker P."/>
        </authorList>
    </citation>
    <scope>NUCLEOTIDE SEQUENCE [LARGE SCALE GENOMIC DNA]</scope>
    <source>
        <strain evidence="5">cv. Darmor-bzh</strain>
    </source>
</reference>
<reference evidence="4" key="2">
    <citation type="submission" date="2014-06" db="EMBL/GenBank/DDBJ databases">
        <authorList>
            <person name="Genoscope - CEA"/>
        </authorList>
    </citation>
    <scope>NUCLEOTIDE SEQUENCE</scope>
</reference>